<proteinExistence type="inferred from homology"/>
<dbReference type="GO" id="GO:0016020">
    <property type="term" value="C:membrane"/>
    <property type="evidence" value="ECO:0007669"/>
    <property type="project" value="UniProtKB-SubCell"/>
</dbReference>
<name>A0A7J7P3U5_9MAGN</name>
<dbReference type="PANTHER" id="PTHR19317">
    <property type="entry name" value="PRENYLATED RAB ACCEPTOR 1-RELATED"/>
    <property type="match status" value="1"/>
</dbReference>
<keyword evidence="4 7" id="KW-0812">Transmembrane</keyword>
<evidence type="ECO:0000256" key="4">
    <source>
        <dbReference type="ARBA" id="ARBA00022692"/>
    </source>
</evidence>
<comment type="similarity">
    <text evidence="3 7">Belongs to the PRA1 family.</text>
</comment>
<evidence type="ECO:0000256" key="1">
    <source>
        <dbReference type="ARBA" id="ARBA00002501"/>
    </source>
</evidence>
<comment type="subcellular location">
    <subcellularLocation>
        <location evidence="2 7">Membrane</location>
        <topology evidence="2 7">Multi-pass membrane protein</topology>
    </subcellularLocation>
</comment>
<comment type="caution">
    <text evidence="8">The sequence shown here is derived from an EMBL/GenBank/DDBJ whole genome shotgun (WGS) entry which is preliminary data.</text>
</comment>
<dbReference type="Proteomes" id="UP000541444">
    <property type="component" value="Unassembled WGS sequence"/>
</dbReference>
<evidence type="ECO:0000256" key="5">
    <source>
        <dbReference type="ARBA" id="ARBA00022989"/>
    </source>
</evidence>
<evidence type="ECO:0000256" key="2">
    <source>
        <dbReference type="ARBA" id="ARBA00004141"/>
    </source>
</evidence>
<evidence type="ECO:0000313" key="8">
    <source>
        <dbReference type="EMBL" id="KAF6174127.1"/>
    </source>
</evidence>
<keyword evidence="9" id="KW-1185">Reference proteome</keyword>
<dbReference type="OrthoDB" id="63113at2759"/>
<dbReference type="PANTHER" id="PTHR19317:SF84">
    <property type="entry name" value="PRA1 FAMILY PROTEIN"/>
    <property type="match status" value="1"/>
</dbReference>
<reference evidence="8 9" key="1">
    <citation type="journal article" date="2020" name="IScience">
        <title>Genome Sequencing of the Endangered Kingdonia uniflora (Circaeasteraceae, Ranunculales) Reveals Potential Mechanisms of Evolutionary Specialization.</title>
        <authorList>
            <person name="Sun Y."/>
            <person name="Deng T."/>
            <person name="Zhang A."/>
            <person name="Moore M.J."/>
            <person name="Landis J.B."/>
            <person name="Lin N."/>
            <person name="Zhang H."/>
            <person name="Zhang X."/>
            <person name="Huang J."/>
            <person name="Zhang X."/>
            <person name="Sun H."/>
            <person name="Wang H."/>
        </authorList>
    </citation>
    <scope>NUCLEOTIDE SEQUENCE [LARGE SCALE GENOMIC DNA]</scope>
    <source>
        <strain evidence="8">TB1705</strain>
        <tissue evidence="8">Leaf</tissue>
    </source>
</reference>
<dbReference type="EMBL" id="JACGCM010000291">
    <property type="protein sequence ID" value="KAF6174127.1"/>
    <property type="molecule type" value="Genomic_DNA"/>
</dbReference>
<sequence length="180" mass="20243">MAASSSSSSGIEFISQSKSRVRSLISTRRPWRDLLDPSSFSRPYSLGETLIRIKRNLNYFRLNYAIITLIILFLSLLWHPISMIVFLIVFIGWFFGYLFRDHPIRVFNWVVNDLVVLVGLSVVTIVALVLTHVWVNVVVSIAIAVVVLGGHASFRVTDDLFMDENEAVEGGLLSVVYGPV</sequence>
<dbReference type="AlphaFoldDB" id="A0A7J7P3U5"/>
<organism evidence="8 9">
    <name type="scientific">Kingdonia uniflora</name>
    <dbReference type="NCBI Taxonomy" id="39325"/>
    <lineage>
        <taxon>Eukaryota</taxon>
        <taxon>Viridiplantae</taxon>
        <taxon>Streptophyta</taxon>
        <taxon>Embryophyta</taxon>
        <taxon>Tracheophyta</taxon>
        <taxon>Spermatophyta</taxon>
        <taxon>Magnoliopsida</taxon>
        <taxon>Ranunculales</taxon>
        <taxon>Circaeasteraceae</taxon>
        <taxon>Kingdonia</taxon>
    </lineage>
</organism>
<keyword evidence="6 7" id="KW-0472">Membrane</keyword>
<protein>
    <recommendedName>
        <fullName evidence="7">PRA1 family protein</fullName>
    </recommendedName>
</protein>
<dbReference type="GO" id="GO:0016192">
    <property type="term" value="P:vesicle-mediated transport"/>
    <property type="evidence" value="ECO:0007669"/>
    <property type="project" value="UniProtKB-ARBA"/>
</dbReference>
<dbReference type="Pfam" id="PF03208">
    <property type="entry name" value="PRA1"/>
    <property type="match status" value="1"/>
</dbReference>
<evidence type="ECO:0000256" key="7">
    <source>
        <dbReference type="RuleBase" id="RU363107"/>
    </source>
</evidence>
<evidence type="ECO:0000313" key="9">
    <source>
        <dbReference type="Proteomes" id="UP000541444"/>
    </source>
</evidence>
<keyword evidence="5 7" id="KW-1133">Transmembrane helix</keyword>
<keyword evidence="7" id="KW-0813">Transport</keyword>
<dbReference type="GO" id="GO:0005783">
    <property type="term" value="C:endoplasmic reticulum"/>
    <property type="evidence" value="ECO:0007669"/>
    <property type="project" value="TreeGrafter"/>
</dbReference>
<evidence type="ECO:0000256" key="6">
    <source>
        <dbReference type="ARBA" id="ARBA00023136"/>
    </source>
</evidence>
<feature type="transmembrane region" description="Helical" evidence="7">
    <location>
        <begin position="83"/>
        <end position="99"/>
    </location>
</feature>
<evidence type="ECO:0000256" key="3">
    <source>
        <dbReference type="ARBA" id="ARBA00006483"/>
    </source>
</evidence>
<accession>A0A7J7P3U5</accession>
<feature type="transmembrane region" description="Helical" evidence="7">
    <location>
        <begin position="106"/>
        <end position="127"/>
    </location>
</feature>
<gene>
    <name evidence="8" type="ORF">GIB67_003766</name>
</gene>
<feature type="transmembrane region" description="Helical" evidence="7">
    <location>
        <begin position="133"/>
        <end position="154"/>
    </location>
</feature>
<comment type="function">
    <text evidence="1 7">May be involved in both secretory and endocytic intracellular trafficking in the endosomal/prevacuolar compartments.</text>
</comment>
<feature type="transmembrane region" description="Helical" evidence="7">
    <location>
        <begin position="59"/>
        <end position="77"/>
    </location>
</feature>
<dbReference type="InterPro" id="IPR004895">
    <property type="entry name" value="Prenylated_rab_accept_PRA1"/>
</dbReference>
<dbReference type="GO" id="GO:0005794">
    <property type="term" value="C:Golgi apparatus"/>
    <property type="evidence" value="ECO:0007669"/>
    <property type="project" value="TreeGrafter"/>
</dbReference>